<feature type="transmembrane region" description="Helical" evidence="7">
    <location>
        <begin position="219"/>
        <end position="236"/>
    </location>
</feature>
<feature type="transmembrane region" description="Helical" evidence="7">
    <location>
        <begin position="400"/>
        <end position="420"/>
    </location>
</feature>
<keyword evidence="9" id="KW-1185">Reference proteome</keyword>
<feature type="transmembrane region" description="Helical" evidence="7">
    <location>
        <begin position="186"/>
        <end position="207"/>
    </location>
</feature>
<dbReference type="PANTHER" id="PTHR31326:SF1">
    <property type="entry name" value="PROTEIN CLT2, CHLOROPLASTIC"/>
    <property type="match status" value="1"/>
</dbReference>
<dbReference type="Proteomes" id="UP001233172">
    <property type="component" value="Unassembled WGS sequence"/>
</dbReference>
<evidence type="ECO:0000256" key="1">
    <source>
        <dbReference type="ARBA" id="ARBA00004141"/>
    </source>
</evidence>
<sequence length="485" mass="53731">MTGYGSFDSKERRSPEGIGKSRRFKKIVRLNYSYSDRPRIPSISVGVAYDIENKPTSVNTFGAVLQDVTSEVDLNTASETDIEDSKRYQPNILERALERTICYNFRSREKPSNVTVVVLCMLTIISNMAFLILCPMYLLSMRKAGGDAMVAALSLVTVVPLPLVAVSLFLKHIWNKNITLRPNASLPLYSALGASLAIKINITLYASHPARTPTTLQPALSSSFILFSLGAAILILKKECSAKRIVCCVVAIVAVLIGIEPKLWSLGGNSDQLFASQYLVERILWPAIYSSSYLTMAIYCAAAESELKKNVVHPFSLSTSGLLSSCVFTVLLSGTNFLPWYGYVNDWPEMWDNFKSGYKCNFNYAPACNNCPFKLIVLAVSFICLNAFTVILISASEGTVLTSLVSATASPLVAVFWSVFHFDNETDDISWRPKWTHSTAFNIASLVLLLSAIVLYNIFTIKDAKQARREQKGYSDVSSSEYEWD</sequence>
<evidence type="ECO:0000256" key="6">
    <source>
        <dbReference type="ARBA" id="ARBA00023136"/>
    </source>
</evidence>
<evidence type="ECO:0000256" key="3">
    <source>
        <dbReference type="ARBA" id="ARBA00022448"/>
    </source>
</evidence>
<name>A0AAD8B8X4_BIOPF</name>
<gene>
    <name evidence="8" type="ORF">Bpfe_021075</name>
</gene>
<feature type="transmembrane region" description="Helical" evidence="7">
    <location>
        <begin position="114"/>
        <end position="138"/>
    </location>
</feature>
<keyword evidence="3" id="KW-0813">Transport</keyword>
<comment type="similarity">
    <text evidence="2">Belongs to the CRT-like transporter family.</text>
</comment>
<reference evidence="8" key="2">
    <citation type="submission" date="2023-04" db="EMBL/GenBank/DDBJ databases">
        <authorList>
            <person name="Bu L."/>
            <person name="Lu L."/>
            <person name="Laidemitt M.R."/>
            <person name="Zhang S.M."/>
            <person name="Mutuku M."/>
            <person name="Mkoji G."/>
            <person name="Steinauer M."/>
            <person name="Loker E.S."/>
        </authorList>
    </citation>
    <scope>NUCLEOTIDE SEQUENCE</scope>
    <source>
        <strain evidence="8">KasaAsao</strain>
        <tissue evidence="8">Whole Snail</tissue>
    </source>
</reference>
<keyword evidence="5 7" id="KW-1133">Transmembrane helix</keyword>
<evidence type="ECO:0000256" key="5">
    <source>
        <dbReference type="ARBA" id="ARBA00022989"/>
    </source>
</evidence>
<dbReference type="GO" id="GO:0016020">
    <property type="term" value="C:membrane"/>
    <property type="evidence" value="ECO:0007669"/>
    <property type="project" value="UniProtKB-SubCell"/>
</dbReference>
<proteinExistence type="inferred from homology"/>
<feature type="transmembrane region" description="Helical" evidence="7">
    <location>
        <begin position="440"/>
        <end position="459"/>
    </location>
</feature>
<feature type="transmembrane region" description="Helical" evidence="7">
    <location>
        <begin position="245"/>
        <end position="263"/>
    </location>
</feature>
<keyword evidence="6 7" id="KW-0472">Membrane</keyword>
<evidence type="ECO:0000256" key="4">
    <source>
        <dbReference type="ARBA" id="ARBA00022692"/>
    </source>
</evidence>
<dbReference type="EMBL" id="JASAOG010000125">
    <property type="protein sequence ID" value="KAK0049539.1"/>
    <property type="molecule type" value="Genomic_DNA"/>
</dbReference>
<accession>A0AAD8B8X4</accession>
<protein>
    <submittedName>
        <fullName evidence="8">Uncharacterized protein</fullName>
    </submittedName>
</protein>
<comment type="caution">
    <text evidence="8">The sequence shown here is derived from an EMBL/GenBank/DDBJ whole genome shotgun (WGS) entry which is preliminary data.</text>
</comment>
<feature type="transmembrane region" description="Helical" evidence="7">
    <location>
        <begin position="322"/>
        <end position="343"/>
    </location>
</feature>
<feature type="transmembrane region" description="Helical" evidence="7">
    <location>
        <begin position="150"/>
        <end position="174"/>
    </location>
</feature>
<dbReference type="InterPro" id="IPR013936">
    <property type="entry name" value="CRT-like"/>
</dbReference>
<dbReference type="PANTHER" id="PTHR31326">
    <property type="entry name" value="PROTEIN CLT2, CHLOROPLASTIC"/>
    <property type="match status" value="1"/>
</dbReference>
<keyword evidence="4 7" id="KW-0812">Transmembrane</keyword>
<evidence type="ECO:0000256" key="7">
    <source>
        <dbReference type="SAM" id="Phobius"/>
    </source>
</evidence>
<comment type="subcellular location">
    <subcellularLocation>
        <location evidence="1">Membrane</location>
        <topology evidence="1">Multi-pass membrane protein</topology>
    </subcellularLocation>
</comment>
<evidence type="ECO:0000313" key="9">
    <source>
        <dbReference type="Proteomes" id="UP001233172"/>
    </source>
</evidence>
<feature type="transmembrane region" description="Helical" evidence="7">
    <location>
        <begin position="373"/>
        <end position="393"/>
    </location>
</feature>
<dbReference type="AlphaFoldDB" id="A0AAD8B8X4"/>
<feature type="transmembrane region" description="Helical" evidence="7">
    <location>
        <begin position="283"/>
        <end position="302"/>
    </location>
</feature>
<evidence type="ECO:0000256" key="2">
    <source>
        <dbReference type="ARBA" id="ARBA00006690"/>
    </source>
</evidence>
<reference evidence="8" key="1">
    <citation type="journal article" date="2023" name="PLoS Negl. Trop. Dis.">
        <title>A genome sequence for Biomphalaria pfeifferi, the major vector snail for the human-infecting parasite Schistosoma mansoni.</title>
        <authorList>
            <person name="Bu L."/>
            <person name="Lu L."/>
            <person name="Laidemitt M.R."/>
            <person name="Zhang S.M."/>
            <person name="Mutuku M."/>
            <person name="Mkoji G."/>
            <person name="Steinauer M."/>
            <person name="Loker E.S."/>
        </authorList>
    </citation>
    <scope>NUCLEOTIDE SEQUENCE</scope>
    <source>
        <strain evidence="8">KasaAsao</strain>
    </source>
</reference>
<organism evidence="8 9">
    <name type="scientific">Biomphalaria pfeifferi</name>
    <name type="common">Bloodfluke planorb</name>
    <name type="synonym">Freshwater snail</name>
    <dbReference type="NCBI Taxonomy" id="112525"/>
    <lineage>
        <taxon>Eukaryota</taxon>
        <taxon>Metazoa</taxon>
        <taxon>Spiralia</taxon>
        <taxon>Lophotrochozoa</taxon>
        <taxon>Mollusca</taxon>
        <taxon>Gastropoda</taxon>
        <taxon>Heterobranchia</taxon>
        <taxon>Euthyneura</taxon>
        <taxon>Panpulmonata</taxon>
        <taxon>Hygrophila</taxon>
        <taxon>Lymnaeoidea</taxon>
        <taxon>Planorbidae</taxon>
        <taxon>Biomphalaria</taxon>
    </lineage>
</organism>
<evidence type="ECO:0000313" key="8">
    <source>
        <dbReference type="EMBL" id="KAK0049539.1"/>
    </source>
</evidence>